<evidence type="ECO:0000313" key="3">
    <source>
        <dbReference type="EMBL" id="MEJ8810113.1"/>
    </source>
</evidence>
<evidence type="ECO:0000259" key="2">
    <source>
        <dbReference type="Pfam" id="PF12706"/>
    </source>
</evidence>
<dbReference type="InterPro" id="IPR036866">
    <property type="entry name" value="RibonucZ/Hydroxyglut_hydro"/>
</dbReference>
<dbReference type="SUPFAM" id="SSF56281">
    <property type="entry name" value="Metallo-hydrolase/oxidoreductase"/>
    <property type="match status" value="1"/>
</dbReference>
<keyword evidence="4" id="KW-1185">Reference proteome</keyword>
<dbReference type="Pfam" id="PF12706">
    <property type="entry name" value="Lactamase_B_2"/>
    <property type="match status" value="1"/>
</dbReference>
<name>A0ABU8V8X6_9BURK</name>
<dbReference type="RefSeq" id="WP_340355413.1">
    <property type="nucleotide sequence ID" value="NZ_JBBKZU010000001.1"/>
</dbReference>
<proteinExistence type="predicted"/>
<evidence type="ECO:0000313" key="4">
    <source>
        <dbReference type="Proteomes" id="UP001365846"/>
    </source>
</evidence>
<dbReference type="InterPro" id="IPR024884">
    <property type="entry name" value="NAPE-PLD"/>
</dbReference>
<evidence type="ECO:0000256" key="1">
    <source>
        <dbReference type="SAM" id="MobiDB-lite"/>
    </source>
</evidence>
<dbReference type="Proteomes" id="UP001365846">
    <property type="component" value="Unassembled WGS sequence"/>
</dbReference>
<dbReference type="EMBL" id="JBBKZU010000001">
    <property type="protein sequence ID" value="MEJ8810113.1"/>
    <property type="molecule type" value="Genomic_DNA"/>
</dbReference>
<dbReference type="Gene3D" id="3.60.15.10">
    <property type="entry name" value="Ribonuclease Z/Hydroxyacylglutathione hydrolase-like"/>
    <property type="match status" value="1"/>
</dbReference>
<reference evidence="3 4" key="1">
    <citation type="submission" date="2024-03" db="EMBL/GenBank/DDBJ databases">
        <title>Novel species of the genus Variovorax.</title>
        <authorList>
            <person name="Liu Q."/>
            <person name="Xin Y.-H."/>
        </authorList>
    </citation>
    <scope>NUCLEOTIDE SEQUENCE [LARGE SCALE GENOMIC DNA]</scope>
    <source>
        <strain evidence="3 4">KACC 18899</strain>
    </source>
</reference>
<gene>
    <name evidence="3" type="ORF">WKW77_03490</name>
</gene>
<feature type="domain" description="Metallo-beta-lactamase" evidence="2">
    <location>
        <begin position="93"/>
        <end position="303"/>
    </location>
</feature>
<feature type="region of interest" description="Disordered" evidence="1">
    <location>
        <begin position="1"/>
        <end position="20"/>
    </location>
</feature>
<accession>A0ABU8V8X6</accession>
<organism evidence="3 4">
    <name type="scientific">Variovorax ureilyticus</name>
    <dbReference type="NCBI Taxonomy" id="1836198"/>
    <lineage>
        <taxon>Bacteria</taxon>
        <taxon>Pseudomonadati</taxon>
        <taxon>Pseudomonadota</taxon>
        <taxon>Betaproteobacteria</taxon>
        <taxon>Burkholderiales</taxon>
        <taxon>Comamonadaceae</taxon>
        <taxon>Variovorax</taxon>
    </lineage>
</organism>
<dbReference type="PANTHER" id="PTHR15032">
    <property type="entry name" value="N-ACYL-PHOSPHATIDYLETHANOLAMINE-HYDROLYZING PHOSPHOLIPASE D"/>
    <property type="match status" value="1"/>
</dbReference>
<dbReference type="InterPro" id="IPR001279">
    <property type="entry name" value="Metallo-B-lactamas"/>
</dbReference>
<sequence length="349" mass="39547">MNRHPDPARPHHRERGFQNNYEEFQPKSLSELLRWRRQAFRDRLPPRPLAPTPRVTPELEWLHANARAGSAMVPCFTWIGHATVMVQMGGLTMLTDPMFSLRASPLRFAGPKRHTPPGIELSQLPRVDLVLVSHNHYDHLDAPSVDALNRQPGGPPLFVVPLGIRPWLASRRIHHAVELDWWERHAVRGAHGDLEIALVPAQHWSSRSPRDAMATLWGGFAVLAPDCHLLYTGDTGYSRDFADIRRHFSDRQTPEQGGGFDIALIPIGAYAPRWFMKSQHVDIEEALRIHADVGAKRSLGIHWGVFELSDEAIDEPPRKLAEVRDAQGIPEEEFFAVAVGETRRLPPRR</sequence>
<protein>
    <submittedName>
        <fullName evidence="3">MBL fold metallo-hydrolase</fullName>
    </submittedName>
</protein>
<dbReference type="PANTHER" id="PTHR15032:SF4">
    <property type="entry name" value="N-ACYL-PHOSPHATIDYLETHANOLAMINE-HYDROLYZING PHOSPHOLIPASE D"/>
    <property type="match status" value="1"/>
</dbReference>
<comment type="caution">
    <text evidence="3">The sequence shown here is derived from an EMBL/GenBank/DDBJ whole genome shotgun (WGS) entry which is preliminary data.</text>
</comment>
<dbReference type="PIRSF" id="PIRSF038896">
    <property type="entry name" value="NAPE-PLD"/>
    <property type="match status" value="1"/>
</dbReference>